<feature type="region of interest" description="Disordered" evidence="1">
    <location>
        <begin position="1"/>
        <end position="27"/>
    </location>
</feature>
<keyword evidence="4" id="KW-1185">Reference proteome</keyword>
<sequence>MSEGNGNGSAPDTAEADAAVKHEDRAGPPAMGYRELLARRGVRPWLLVTLAAKLPVAMAPLALVFLVRDTSGGYTLGAVLGGAYVVGEVVGAPLLGARLHGTRLRRELSLGLLGGALAFAGLALCHSAPPALAVALAFLAGAAPAAHAGGLRALLVAAVPEHGVPRALSVETTLTQGIWAVAPAAVAFLALSAAPGAPLGLAACCAALAAFGVRLLPDVGADQEQAGQGSGQQVSRRRALAAGWPVYLTSAAAMALLATAELVLPALLESRGLQVSWSGPLLTAFSVASVVGGLLYGARRWPGGPRAQSLVLLVAMAVFVAVIAVLPGLVGIAVGLILAGAFKSGVMVTRNLSLRERVPAGMLAAGYSVMYAVQGVGYSLTASLAALILANAEPGAAVLCGAALTLLLTLVSASAERRSHRAQSEAHGIP</sequence>
<dbReference type="PANTHER" id="PTHR23542:SF1">
    <property type="entry name" value="MAJOR FACILITATOR SUPERFAMILY (MFS) PROFILE DOMAIN-CONTAINING PROTEIN"/>
    <property type="match status" value="1"/>
</dbReference>
<keyword evidence="2" id="KW-0472">Membrane</keyword>
<feature type="transmembrane region" description="Helical" evidence="2">
    <location>
        <begin position="44"/>
        <end position="67"/>
    </location>
</feature>
<dbReference type="EMBL" id="JAMZDX010000004">
    <property type="protein sequence ID" value="MCP2310878.1"/>
    <property type="molecule type" value="Genomic_DNA"/>
</dbReference>
<organism evidence="3 4">
    <name type="scientific">Kitasatospora paracochleata</name>
    <dbReference type="NCBI Taxonomy" id="58354"/>
    <lineage>
        <taxon>Bacteria</taxon>
        <taxon>Bacillati</taxon>
        <taxon>Actinomycetota</taxon>
        <taxon>Actinomycetes</taxon>
        <taxon>Kitasatosporales</taxon>
        <taxon>Streptomycetaceae</taxon>
        <taxon>Kitasatospora</taxon>
    </lineage>
</organism>
<feature type="transmembrane region" description="Helical" evidence="2">
    <location>
        <begin position="135"/>
        <end position="157"/>
    </location>
</feature>
<feature type="transmembrane region" description="Helical" evidence="2">
    <location>
        <begin position="280"/>
        <end position="298"/>
    </location>
</feature>
<keyword evidence="2" id="KW-0812">Transmembrane</keyword>
<dbReference type="PANTHER" id="PTHR23542">
    <property type="match status" value="1"/>
</dbReference>
<name>A0ABT1J0H0_9ACTN</name>
<feature type="transmembrane region" description="Helical" evidence="2">
    <location>
        <begin position="108"/>
        <end position="129"/>
    </location>
</feature>
<feature type="transmembrane region" description="Helical" evidence="2">
    <location>
        <begin position="396"/>
        <end position="415"/>
    </location>
</feature>
<reference evidence="3 4" key="1">
    <citation type="submission" date="2022-06" db="EMBL/GenBank/DDBJ databases">
        <title>Sequencing the genomes of 1000 actinobacteria strains.</title>
        <authorList>
            <person name="Klenk H.-P."/>
        </authorList>
    </citation>
    <scope>NUCLEOTIDE SEQUENCE [LARGE SCALE GENOMIC DNA]</scope>
    <source>
        <strain evidence="3 4">DSM 41656</strain>
    </source>
</reference>
<dbReference type="InterPro" id="IPR036259">
    <property type="entry name" value="MFS_trans_sf"/>
</dbReference>
<dbReference type="RefSeq" id="WP_253799511.1">
    <property type="nucleotide sequence ID" value="NZ_BAAAUB010000047.1"/>
</dbReference>
<feature type="transmembrane region" description="Helical" evidence="2">
    <location>
        <begin position="73"/>
        <end position="96"/>
    </location>
</feature>
<evidence type="ECO:0000256" key="1">
    <source>
        <dbReference type="SAM" id="MobiDB-lite"/>
    </source>
</evidence>
<dbReference type="InterPro" id="IPR011701">
    <property type="entry name" value="MFS"/>
</dbReference>
<dbReference type="Proteomes" id="UP001206483">
    <property type="component" value="Unassembled WGS sequence"/>
</dbReference>
<protein>
    <submittedName>
        <fullName evidence="3">MFS family permease</fullName>
    </submittedName>
</protein>
<comment type="caution">
    <text evidence="3">The sequence shown here is derived from an EMBL/GenBank/DDBJ whole genome shotgun (WGS) entry which is preliminary data.</text>
</comment>
<dbReference type="Gene3D" id="1.20.1250.20">
    <property type="entry name" value="MFS general substrate transporter like domains"/>
    <property type="match status" value="1"/>
</dbReference>
<evidence type="ECO:0000256" key="2">
    <source>
        <dbReference type="SAM" id="Phobius"/>
    </source>
</evidence>
<gene>
    <name evidence="3" type="ORF">FHR36_004041</name>
</gene>
<keyword evidence="2" id="KW-1133">Transmembrane helix</keyword>
<dbReference type="SUPFAM" id="SSF103473">
    <property type="entry name" value="MFS general substrate transporter"/>
    <property type="match status" value="1"/>
</dbReference>
<evidence type="ECO:0000313" key="4">
    <source>
        <dbReference type="Proteomes" id="UP001206483"/>
    </source>
</evidence>
<feature type="transmembrane region" description="Helical" evidence="2">
    <location>
        <begin position="178"/>
        <end position="211"/>
    </location>
</feature>
<feature type="transmembrane region" description="Helical" evidence="2">
    <location>
        <begin position="310"/>
        <end position="342"/>
    </location>
</feature>
<accession>A0ABT1J0H0</accession>
<evidence type="ECO:0000313" key="3">
    <source>
        <dbReference type="EMBL" id="MCP2310878.1"/>
    </source>
</evidence>
<feature type="transmembrane region" description="Helical" evidence="2">
    <location>
        <begin position="244"/>
        <end position="268"/>
    </location>
</feature>
<proteinExistence type="predicted"/>
<dbReference type="Pfam" id="PF07690">
    <property type="entry name" value="MFS_1"/>
    <property type="match status" value="1"/>
</dbReference>
<feature type="transmembrane region" description="Helical" evidence="2">
    <location>
        <begin position="363"/>
        <end position="390"/>
    </location>
</feature>